<dbReference type="InterPro" id="IPR011051">
    <property type="entry name" value="RmlC_Cupin_sf"/>
</dbReference>
<dbReference type="OrthoDB" id="9810191at2"/>
<dbReference type="AlphaFoldDB" id="A0A2B8BPG6"/>
<organism evidence="3 4">
    <name type="scientific">Azospirillum palustre</name>
    <dbReference type="NCBI Taxonomy" id="2044885"/>
    <lineage>
        <taxon>Bacteria</taxon>
        <taxon>Pseudomonadati</taxon>
        <taxon>Pseudomonadota</taxon>
        <taxon>Alphaproteobacteria</taxon>
        <taxon>Rhodospirillales</taxon>
        <taxon>Azospirillaceae</taxon>
        <taxon>Azospirillum</taxon>
    </lineage>
</organism>
<sequence length="132" mass="14879">MPRHEPKSEENRCWPEATVKRSVENADHYNWGDRCDGWVLSPSPDMMVIQERMPAGTAERRHVHGKARQFFYVLSGELTMELEGTRHLITALSGIEIPPGSRHQARNDSGADVHFLVVSSPTTRGDRTDLDG</sequence>
<accession>A0A2B8BPG6</accession>
<dbReference type="Proteomes" id="UP000225379">
    <property type="component" value="Unassembled WGS sequence"/>
</dbReference>
<evidence type="ECO:0000313" key="4">
    <source>
        <dbReference type="Proteomes" id="UP000225379"/>
    </source>
</evidence>
<reference evidence="4" key="1">
    <citation type="submission" date="2017-10" db="EMBL/GenBank/DDBJ databases">
        <authorList>
            <person name="Kravchenko I.K."/>
            <person name="Grouzdev D.S."/>
        </authorList>
    </citation>
    <scope>NUCLEOTIDE SEQUENCE [LARGE SCALE GENOMIC DNA]</scope>
    <source>
        <strain evidence="4">B2</strain>
    </source>
</reference>
<evidence type="ECO:0000313" key="3">
    <source>
        <dbReference type="EMBL" id="PGH59127.1"/>
    </source>
</evidence>
<proteinExistence type="predicted"/>
<dbReference type="PANTHER" id="PTHR35848">
    <property type="entry name" value="OXALATE-BINDING PROTEIN"/>
    <property type="match status" value="1"/>
</dbReference>
<dbReference type="InterPro" id="IPR014710">
    <property type="entry name" value="RmlC-like_jellyroll"/>
</dbReference>
<dbReference type="InterPro" id="IPR051610">
    <property type="entry name" value="GPI/OXD"/>
</dbReference>
<dbReference type="Pfam" id="PF07883">
    <property type="entry name" value="Cupin_2"/>
    <property type="match status" value="1"/>
</dbReference>
<comment type="caution">
    <text evidence="3">The sequence shown here is derived from an EMBL/GenBank/DDBJ whole genome shotgun (WGS) entry which is preliminary data.</text>
</comment>
<protein>
    <submittedName>
        <fullName evidence="3">Cupin</fullName>
    </submittedName>
</protein>
<gene>
    <name evidence="3" type="ORF">CRT60_02665</name>
</gene>
<evidence type="ECO:0000256" key="1">
    <source>
        <dbReference type="ARBA" id="ARBA00022723"/>
    </source>
</evidence>
<name>A0A2B8BPG6_9PROT</name>
<keyword evidence="4" id="KW-1185">Reference proteome</keyword>
<keyword evidence="1" id="KW-0479">Metal-binding</keyword>
<dbReference type="EMBL" id="PDKW01000037">
    <property type="protein sequence ID" value="PGH59127.1"/>
    <property type="molecule type" value="Genomic_DNA"/>
</dbReference>
<dbReference type="InterPro" id="IPR013096">
    <property type="entry name" value="Cupin_2"/>
</dbReference>
<dbReference type="PANTHER" id="PTHR35848:SF9">
    <property type="entry name" value="SLL1358 PROTEIN"/>
    <property type="match status" value="1"/>
</dbReference>
<dbReference type="GO" id="GO:0046872">
    <property type="term" value="F:metal ion binding"/>
    <property type="evidence" value="ECO:0007669"/>
    <property type="project" value="UniProtKB-KW"/>
</dbReference>
<evidence type="ECO:0000259" key="2">
    <source>
        <dbReference type="Pfam" id="PF07883"/>
    </source>
</evidence>
<dbReference type="Gene3D" id="2.60.120.10">
    <property type="entry name" value="Jelly Rolls"/>
    <property type="match status" value="1"/>
</dbReference>
<feature type="domain" description="Cupin type-2" evidence="2">
    <location>
        <begin position="52"/>
        <end position="118"/>
    </location>
</feature>
<dbReference type="SUPFAM" id="SSF51182">
    <property type="entry name" value="RmlC-like cupins"/>
    <property type="match status" value="1"/>
</dbReference>